<dbReference type="GeneID" id="66890156"/>
<dbReference type="RefSeq" id="WP_128809155.1">
    <property type="nucleotide sequence ID" value="NZ_CP038228.1"/>
</dbReference>
<proteinExistence type="predicted"/>
<evidence type="ECO:0000313" key="2">
    <source>
        <dbReference type="Proteomes" id="UP000319349"/>
    </source>
</evidence>
<protein>
    <submittedName>
        <fullName evidence="1">Uncharacterized protein</fullName>
    </submittedName>
</protein>
<dbReference type="EMBL" id="CP038228">
    <property type="protein sequence ID" value="QDI03876.1"/>
    <property type="molecule type" value="Genomic_DNA"/>
</dbReference>
<name>A0A514ECT4_9XANT</name>
<gene>
    <name evidence="1" type="ORF">E4A48_09360</name>
</gene>
<organism evidence="1 2">
    <name type="scientific">Xanthomonas cerealis pv. cerealis</name>
    <dbReference type="NCBI Taxonomy" id="152263"/>
    <lineage>
        <taxon>Bacteria</taxon>
        <taxon>Pseudomonadati</taxon>
        <taxon>Pseudomonadota</taxon>
        <taxon>Gammaproteobacteria</taxon>
        <taxon>Lysobacterales</taxon>
        <taxon>Lysobacteraceae</taxon>
        <taxon>Xanthomonas</taxon>
        <taxon>Xanthomonas translucens group</taxon>
        <taxon>Xanthomonas cerealis</taxon>
    </lineage>
</organism>
<evidence type="ECO:0000313" key="1">
    <source>
        <dbReference type="EMBL" id="QDI03876.1"/>
    </source>
</evidence>
<accession>A0A514ECT4</accession>
<reference evidence="1 2" key="1">
    <citation type="submission" date="2019-03" db="EMBL/GenBank/DDBJ databases">
        <title>Tal1 in Xanthomonas translucens pv. cerealis Contributes to Virulence in Bacterial Leaf Streak of Wheat.</title>
        <authorList>
            <person name="Shah S.M.A."/>
            <person name="Haq F."/>
            <person name="Ma W."/>
            <person name="Xu X."/>
            <person name="Wang S."/>
            <person name="Xu Z."/>
            <person name="Zou L."/>
            <person name="Zhu B."/>
            <person name="Chen G."/>
        </authorList>
    </citation>
    <scope>NUCLEOTIDE SEQUENCE [LARGE SCALE GENOMIC DNA]</scope>
    <source>
        <strain evidence="1 2">01</strain>
    </source>
</reference>
<dbReference type="Proteomes" id="UP000319349">
    <property type="component" value="Chromosome"/>
</dbReference>
<keyword evidence="2" id="KW-1185">Reference proteome</keyword>
<sequence>MFLSQIASAELETPQGPITQEAAYCNLVDTHSGCIVARETGEFCGGKFTSEGQWDNPVYPNLDLMKATPKADDYAKGVRKPADSPETSFSNLLACDEVNNGNADAYLSILDKRIFKLDASQIKTVRDKLNHLKAH</sequence>
<dbReference type="AlphaFoldDB" id="A0A514ECT4"/>